<dbReference type="GO" id="GO:0005509">
    <property type="term" value="F:calcium ion binding"/>
    <property type="evidence" value="ECO:0007669"/>
    <property type="project" value="InterPro"/>
</dbReference>
<comment type="cofactor">
    <cofactor evidence="6">
        <name>pyrroloquinoline quinone</name>
        <dbReference type="ChEBI" id="CHEBI:58442"/>
    </cofactor>
    <text evidence="6">Binds 1 PQQ group per subunit.</text>
</comment>
<evidence type="ECO:0000313" key="11">
    <source>
        <dbReference type="EMBL" id="RZU03063.1"/>
    </source>
</evidence>
<evidence type="ECO:0000256" key="7">
    <source>
        <dbReference type="PIRSR" id="PIRSR617512-3"/>
    </source>
</evidence>
<evidence type="ECO:0000256" key="3">
    <source>
        <dbReference type="ARBA" id="ARBA00022891"/>
    </source>
</evidence>
<evidence type="ECO:0000256" key="9">
    <source>
        <dbReference type="SAM" id="SignalP"/>
    </source>
</evidence>
<dbReference type="SUPFAM" id="SSF50998">
    <property type="entry name" value="Quinoprotein alcohol dehydrogenase-like"/>
    <property type="match status" value="1"/>
</dbReference>
<feature type="binding site" evidence="7">
    <location>
        <position position="196"/>
    </location>
    <ligand>
        <name>Ca(2+)</name>
        <dbReference type="ChEBI" id="CHEBI:29108"/>
    </ligand>
</feature>
<feature type="binding site" evidence="6">
    <location>
        <begin position="398"/>
        <end position="399"/>
    </location>
    <ligand>
        <name>pyrroloquinoline quinone</name>
        <dbReference type="ChEBI" id="CHEBI:58442"/>
    </ligand>
</feature>
<evidence type="ECO:0000256" key="6">
    <source>
        <dbReference type="PIRSR" id="PIRSR617512-2"/>
    </source>
</evidence>
<feature type="binding site" evidence="7">
    <location>
        <position position="304"/>
    </location>
    <ligand>
        <name>Ca(2+)</name>
        <dbReference type="ChEBI" id="CHEBI:29108"/>
    </ligand>
</feature>
<feature type="signal peptide" evidence="9">
    <location>
        <begin position="1"/>
        <end position="26"/>
    </location>
</feature>
<keyword evidence="4" id="KW-0560">Oxidoreductase</keyword>
<keyword evidence="7" id="KW-0106">Calcium</keyword>
<evidence type="ECO:0000256" key="1">
    <source>
        <dbReference type="ARBA" id="ARBA00008156"/>
    </source>
</evidence>
<feature type="binding site" evidence="7">
    <location>
        <position position="262"/>
    </location>
    <ligand>
        <name>Ca(2+)</name>
        <dbReference type="ChEBI" id="CHEBI:29108"/>
    </ligand>
</feature>
<feature type="disulfide bond" evidence="8">
    <location>
        <begin position="128"/>
        <end position="129"/>
    </location>
</feature>
<comment type="caution">
    <text evidence="11">The sequence shown here is derived from an EMBL/GenBank/DDBJ whole genome shotgun (WGS) entry which is preliminary data.</text>
</comment>
<proteinExistence type="inferred from homology"/>
<feature type="domain" description="Pyrrolo-quinoline quinone repeat" evidence="10">
    <location>
        <begin position="44"/>
        <end position="346"/>
    </location>
</feature>
<accession>A0A4Q7W1W9</accession>
<feature type="binding site" evidence="6">
    <location>
        <position position="134"/>
    </location>
    <ligand>
        <name>pyrroloquinoline quinone</name>
        <dbReference type="ChEBI" id="CHEBI:58442"/>
    </ligand>
</feature>
<dbReference type="OrthoDB" id="9794322at2"/>
<evidence type="ECO:0000259" key="10">
    <source>
        <dbReference type="Pfam" id="PF01011"/>
    </source>
</evidence>
<dbReference type="AlphaFoldDB" id="A0A4Q7W1W9"/>
<keyword evidence="9" id="KW-0732">Signal</keyword>
<dbReference type="EMBL" id="SHKP01000004">
    <property type="protein sequence ID" value="RZU03063.1"/>
    <property type="molecule type" value="Genomic_DNA"/>
</dbReference>
<feature type="chain" id="PRO_5020625595" evidence="9">
    <location>
        <begin position="27"/>
        <end position="566"/>
    </location>
</feature>
<evidence type="ECO:0000256" key="4">
    <source>
        <dbReference type="ARBA" id="ARBA00023002"/>
    </source>
</evidence>
<dbReference type="NCBIfam" id="TIGR03075">
    <property type="entry name" value="PQQ_enz_alc_DH"/>
    <property type="match status" value="1"/>
</dbReference>
<gene>
    <name evidence="11" type="ORF">EV670_1096</name>
</gene>
<dbReference type="InterPro" id="IPR002372">
    <property type="entry name" value="PQQ_rpt_dom"/>
</dbReference>
<sequence length="566" mass="60891">MSITGFGRWRPLLALALAAVAGGASAQSLADLRNDAATPGDVTTYGMGWGQQRHSTLTQITPANVKRLVPVWNLSLDNSANASSQPLLIDGVMYVASHTHTMAVDPVSGRVKWKTPIELPADINGYLCCGIHSRGLAALGGMLYRTTIDAHVVAINMADGKQVWKVKAADYKEGYTLTQAPLLAGGMLLTGISGGEYGTRGFIAGWDPKTGERKWTRHTTAMPGERGGDTWKPGMADKGGAPTWLTGTYDPELDLVYWGTGNGSPWNPATRGGDSLYISSALAIRPSSGELVWHYQFSPGDPYDYDGTNELVLAELPINGQPTKVLMQANRNGFFYVLDRSNGKLISAKPFARKINWATGIDPASGRPIDTPMTQKVRVTEQATEMIEVWPSAFGGKNWMPMSYDPARRLVFMNTIDVGMNIKYVQQARPGGPNWWLGLELGGFVAPTDGMRGTLTAWDPVAGKKVWEHPNKSPFWAGVLSTASGLVFTGAQTGAFMAFDSKTGKQLWQFQTGSGISGLPITWERDGRQYITVLSGSATVYAALAGDPDLVNVPAGGSVWTFALQP</sequence>
<keyword evidence="8" id="KW-1015">Disulfide bond</keyword>
<feature type="active site" description="Proton acceptor" evidence="5">
    <location>
        <position position="304"/>
    </location>
</feature>
<dbReference type="Pfam" id="PF01011">
    <property type="entry name" value="PQQ"/>
    <property type="match status" value="2"/>
</dbReference>
<dbReference type="InterPro" id="IPR018391">
    <property type="entry name" value="PQQ_b-propeller_rpt"/>
</dbReference>
<evidence type="ECO:0000313" key="12">
    <source>
        <dbReference type="Proteomes" id="UP000293671"/>
    </source>
</evidence>
<keyword evidence="3 6" id="KW-0634">PQQ</keyword>
<reference evidence="11 12" key="1">
    <citation type="submission" date="2019-02" db="EMBL/GenBank/DDBJ databases">
        <title>Genomic Encyclopedia of Type Strains, Phase IV (KMG-IV): sequencing the most valuable type-strain genomes for metagenomic binning, comparative biology and taxonomic classification.</title>
        <authorList>
            <person name="Goeker M."/>
        </authorList>
    </citation>
    <scope>NUCLEOTIDE SEQUENCE [LARGE SCALE GENOMIC DNA]</scope>
    <source>
        <strain evidence="11 12">DSM 19570</strain>
    </source>
</reference>
<name>A0A4Q7W1W9_9BURK</name>
<dbReference type="PANTHER" id="PTHR32303">
    <property type="entry name" value="QUINOPROTEIN ALCOHOL DEHYDROGENASE (CYTOCHROME C)"/>
    <property type="match status" value="1"/>
</dbReference>
<dbReference type="PANTHER" id="PTHR32303:SF20">
    <property type="entry name" value="QUINOPROTEIN ETHANOL DEHYDROGENASE"/>
    <property type="match status" value="1"/>
</dbReference>
<evidence type="ECO:0000256" key="5">
    <source>
        <dbReference type="PIRSR" id="PIRSR617512-1"/>
    </source>
</evidence>
<organism evidence="11 12">
    <name type="scientific">Rivibacter subsaxonicus</name>
    <dbReference type="NCBI Taxonomy" id="457575"/>
    <lineage>
        <taxon>Bacteria</taxon>
        <taxon>Pseudomonadati</taxon>
        <taxon>Pseudomonadota</taxon>
        <taxon>Betaproteobacteria</taxon>
        <taxon>Burkholderiales</taxon>
        <taxon>Rivibacter</taxon>
    </lineage>
</organism>
<dbReference type="Proteomes" id="UP000293671">
    <property type="component" value="Unassembled WGS sequence"/>
</dbReference>
<keyword evidence="2 7" id="KW-0479">Metal-binding</keyword>
<dbReference type="RefSeq" id="WP_130430771.1">
    <property type="nucleotide sequence ID" value="NZ_SHKP01000004.1"/>
</dbReference>
<dbReference type="Gene3D" id="2.140.10.10">
    <property type="entry name" value="Quinoprotein alcohol dehydrogenase-like superfamily"/>
    <property type="match status" value="1"/>
</dbReference>
<keyword evidence="12" id="KW-1185">Reference proteome</keyword>
<dbReference type="InterPro" id="IPR017512">
    <property type="entry name" value="PQQ_MeOH/EtOH_DH"/>
</dbReference>
<comment type="similarity">
    <text evidence="1">Belongs to the bacterial PQQ dehydrogenase family.</text>
</comment>
<dbReference type="InterPro" id="IPR011047">
    <property type="entry name" value="Quinoprotein_ADH-like_sf"/>
</dbReference>
<evidence type="ECO:0000256" key="2">
    <source>
        <dbReference type="ARBA" id="ARBA00022723"/>
    </source>
</evidence>
<feature type="binding site" evidence="6">
    <location>
        <position position="178"/>
    </location>
    <ligand>
        <name>pyrroloquinoline quinone</name>
        <dbReference type="ChEBI" id="CHEBI:58442"/>
    </ligand>
</feature>
<dbReference type="GO" id="GO:0016020">
    <property type="term" value="C:membrane"/>
    <property type="evidence" value="ECO:0007669"/>
    <property type="project" value="InterPro"/>
</dbReference>
<comment type="cofactor">
    <cofactor evidence="7">
        <name>Ca(2+)</name>
        <dbReference type="ChEBI" id="CHEBI:29108"/>
    </cofactor>
    <text evidence="7">Binds 1 Ca(2+) ion per subunit.</text>
</comment>
<protein>
    <submittedName>
        <fullName evidence="11">Alcohol dehydrogenase (Cytochrome c)</fullName>
    </submittedName>
</protein>
<feature type="domain" description="Pyrrolo-quinoline quinone repeat" evidence="10">
    <location>
        <begin position="470"/>
        <end position="531"/>
    </location>
</feature>
<dbReference type="GO" id="GO:0016614">
    <property type="term" value="F:oxidoreductase activity, acting on CH-OH group of donors"/>
    <property type="evidence" value="ECO:0007669"/>
    <property type="project" value="InterPro"/>
</dbReference>
<feature type="binding site" evidence="6">
    <location>
        <position position="540"/>
    </location>
    <ligand>
        <name>pyrroloquinoline quinone</name>
        <dbReference type="ChEBI" id="CHEBI:58442"/>
    </ligand>
</feature>
<dbReference type="SMART" id="SM00564">
    <property type="entry name" value="PQQ"/>
    <property type="match status" value="5"/>
</dbReference>
<evidence type="ECO:0000256" key="8">
    <source>
        <dbReference type="PIRSR" id="PIRSR617512-4"/>
    </source>
</evidence>